<accession>A0ABX6XPF6</accession>
<dbReference type="RefSeq" id="WP_146030742.1">
    <property type="nucleotide sequence ID" value="NZ_CP065720.1"/>
</dbReference>
<dbReference type="Proteomes" id="UP000595058">
    <property type="component" value="Chromosome"/>
</dbReference>
<gene>
    <name evidence="2" type="ORF">I6G34_12840</name>
</gene>
<reference evidence="2 3" key="1">
    <citation type="submission" date="2020-12" db="EMBL/GenBank/DDBJ databases">
        <title>FDA dAtabase for Regulatory Grade micrObial Sequences (FDA-ARGOS): Supporting development and validation of Infectious Disease Dx tests.</title>
        <authorList>
            <person name="Sproer C."/>
            <person name="Gronow S."/>
            <person name="Severitt S."/>
            <person name="Schroder I."/>
            <person name="Tallon L."/>
            <person name="Sadzewicz L."/>
            <person name="Zhao X."/>
            <person name="Boylan J."/>
            <person name="Ott S."/>
            <person name="Bowen H."/>
            <person name="Vavikolanu K."/>
            <person name="Mehta A."/>
            <person name="Aluvathingal J."/>
            <person name="Nadendla S."/>
            <person name="Lowell S."/>
            <person name="Myers T."/>
            <person name="Yan Y."/>
            <person name="Sichtig H."/>
        </authorList>
    </citation>
    <scope>NUCLEOTIDE SEQUENCE [LARGE SCALE GENOMIC DNA]</scope>
    <source>
        <strain evidence="2 3">FDAARGOS_877</strain>
    </source>
</reference>
<keyword evidence="1" id="KW-1133">Transmembrane helix</keyword>
<evidence type="ECO:0000313" key="3">
    <source>
        <dbReference type="Proteomes" id="UP000595058"/>
    </source>
</evidence>
<protein>
    <submittedName>
        <fullName evidence="2">Uncharacterized protein</fullName>
    </submittedName>
</protein>
<keyword evidence="1" id="KW-0812">Transmembrane</keyword>
<keyword evidence="1" id="KW-0472">Membrane</keyword>
<proteinExistence type="predicted"/>
<evidence type="ECO:0000256" key="1">
    <source>
        <dbReference type="SAM" id="Phobius"/>
    </source>
</evidence>
<dbReference type="EMBL" id="CP065720">
    <property type="protein sequence ID" value="QPT16335.1"/>
    <property type="molecule type" value="Genomic_DNA"/>
</dbReference>
<feature type="transmembrane region" description="Helical" evidence="1">
    <location>
        <begin position="12"/>
        <end position="31"/>
    </location>
</feature>
<organism evidence="2 3">
    <name type="scientific">Stutzerimonas frequens</name>
    <dbReference type="NCBI Taxonomy" id="2968969"/>
    <lineage>
        <taxon>Bacteria</taxon>
        <taxon>Pseudomonadati</taxon>
        <taxon>Pseudomonadota</taxon>
        <taxon>Gammaproteobacteria</taxon>
        <taxon>Pseudomonadales</taxon>
        <taxon>Pseudomonadaceae</taxon>
        <taxon>Stutzerimonas</taxon>
    </lineage>
</organism>
<dbReference type="GeneID" id="75214199"/>
<name>A0ABX6XPF6_9GAMM</name>
<sequence length="238" mass="27750">MTEQTLKFLGEMIAYGGGGAVVAYLTFQFLGKSWIENKFTQRLDYLKHQQALELQRLRVEIDALLSGAIKLQEREFQVLPKAWQKLDEAYGLISSLVHPMQEYPDVDRMSEAQLEEFLASTIFTESQKHEIQSSRNKLETYKDIVFWHRYRKVKSAFSELQSFVARNGIFFTPELKEQFTRISEMLWSALVSKEVGHEASDHKMQREGWQKIKDDAEPLYKKIEGAIQARLQSHGRKL</sequence>
<evidence type="ECO:0000313" key="2">
    <source>
        <dbReference type="EMBL" id="QPT16335.1"/>
    </source>
</evidence>
<keyword evidence="3" id="KW-1185">Reference proteome</keyword>